<proteinExistence type="predicted"/>
<evidence type="ECO:0000259" key="2">
    <source>
        <dbReference type="Pfam" id="PF02371"/>
    </source>
</evidence>
<evidence type="ECO:0000313" key="3">
    <source>
        <dbReference type="EMBL" id="TDD40936.1"/>
    </source>
</evidence>
<protein>
    <recommendedName>
        <fullName evidence="2">Transposase IS116/IS110/IS902 C-terminal domain-containing protein</fullName>
    </recommendedName>
</protein>
<feature type="region of interest" description="Disordered" evidence="1">
    <location>
        <begin position="44"/>
        <end position="81"/>
    </location>
</feature>
<dbReference type="Pfam" id="PF02371">
    <property type="entry name" value="Transposase_20"/>
    <property type="match status" value="1"/>
</dbReference>
<sequence length="81" mass="8248">MPPDTPANVLTSIPGVGVLAASAYGAALGDPHRFRNGAGAYRAAGLVRPPTNPPEKPGEAPTSAGKDRSSFARRFSTSDAE</sequence>
<evidence type="ECO:0000313" key="4">
    <source>
        <dbReference type="Proteomes" id="UP000294947"/>
    </source>
</evidence>
<accession>A0A4R4Y981</accession>
<dbReference type="GO" id="GO:0003677">
    <property type="term" value="F:DNA binding"/>
    <property type="evidence" value="ECO:0007669"/>
    <property type="project" value="InterPro"/>
</dbReference>
<dbReference type="Proteomes" id="UP000294947">
    <property type="component" value="Unassembled WGS sequence"/>
</dbReference>
<dbReference type="GO" id="GO:0006313">
    <property type="term" value="P:DNA transposition"/>
    <property type="evidence" value="ECO:0007669"/>
    <property type="project" value="InterPro"/>
</dbReference>
<keyword evidence="4" id="KW-1185">Reference proteome</keyword>
<dbReference type="OrthoDB" id="9811278at2"/>
<name>A0A4R4Y981_9PSEU</name>
<dbReference type="EMBL" id="SMKW01000065">
    <property type="protein sequence ID" value="TDD40936.1"/>
    <property type="molecule type" value="Genomic_DNA"/>
</dbReference>
<organism evidence="3 4">
    <name type="scientific">Saccharopolyspora elongata</name>
    <dbReference type="NCBI Taxonomy" id="2530387"/>
    <lineage>
        <taxon>Bacteria</taxon>
        <taxon>Bacillati</taxon>
        <taxon>Actinomycetota</taxon>
        <taxon>Actinomycetes</taxon>
        <taxon>Pseudonocardiales</taxon>
        <taxon>Pseudonocardiaceae</taxon>
        <taxon>Saccharopolyspora</taxon>
    </lineage>
</organism>
<gene>
    <name evidence="3" type="ORF">E1288_34315</name>
</gene>
<dbReference type="GO" id="GO:0004803">
    <property type="term" value="F:transposase activity"/>
    <property type="evidence" value="ECO:0007669"/>
    <property type="project" value="InterPro"/>
</dbReference>
<feature type="domain" description="Transposase IS116/IS110/IS902 C-terminal" evidence="2">
    <location>
        <begin position="8"/>
        <end position="47"/>
    </location>
</feature>
<comment type="caution">
    <text evidence="3">The sequence shown here is derived from an EMBL/GenBank/DDBJ whole genome shotgun (WGS) entry which is preliminary data.</text>
</comment>
<dbReference type="InterPro" id="IPR003346">
    <property type="entry name" value="Transposase_20"/>
</dbReference>
<evidence type="ECO:0000256" key="1">
    <source>
        <dbReference type="SAM" id="MobiDB-lite"/>
    </source>
</evidence>
<reference evidence="3 4" key="1">
    <citation type="submission" date="2019-03" db="EMBL/GenBank/DDBJ databases">
        <title>Draft genome sequences of novel Actinobacteria.</title>
        <authorList>
            <person name="Sahin N."/>
            <person name="Ay H."/>
            <person name="Saygin H."/>
        </authorList>
    </citation>
    <scope>NUCLEOTIDE SEQUENCE [LARGE SCALE GENOMIC DNA]</scope>
    <source>
        <strain evidence="3 4">7K502</strain>
    </source>
</reference>
<dbReference type="AlphaFoldDB" id="A0A4R4Y981"/>